<feature type="signal peptide" evidence="1">
    <location>
        <begin position="1"/>
        <end position="24"/>
    </location>
</feature>
<feature type="chain" id="PRO_5043134351" evidence="1">
    <location>
        <begin position="25"/>
        <end position="298"/>
    </location>
</feature>
<evidence type="ECO:0000313" key="4">
    <source>
        <dbReference type="Proteomes" id="UP000462376"/>
    </source>
</evidence>
<evidence type="ECO:0000259" key="2">
    <source>
        <dbReference type="Pfam" id="PF15283"/>
    </source>
</evidence>
<dbReference type="STRING" id="820.ERS852554_01629"/>
<accession>A0A139K4Y7</accession>
<comment type="caution">
    <text evidence="3">The sequence shown here is derived from an EMBL/GenBank/DDBJ whole genome shotgun (WGS) entry which is preliminary data.</text>
</comment>
<protein>
    <submittedName>
        <fullName evidence="3">DUF4595 domain-containing protein</fullName>
    </submittedName>
</protein>
<dbReference type="RefSeq" id="WP_061411977.1">
    <property type="nucleotide sequence ID" value="NZ_KQ968351.1"/>
</dbReference>
<evidence type="ECO:0000256" key="1">
    <source>
        <dbReference type="SAM" id="SignalP"/>
    </source>
</evidence>
<keyword evidence="1" id="KW-0732">Signal</keyword>
<dbReference type="Gene3D" id="2.40.160.190">
    <property type="match status" value="1"/>
</dbReference>
<reference evidence="3 4" key="1">
    <citation type="journal article" date="2019" name="Nat. Med.">
        <title>A library of human gut bacterial isolates paired with longitudinal multiomics data enables mechanistic microbiome research.</title>
        <authorList>
            <person name="Poyet M."/>
            <person name="Groussin M."/>
            <person name="Gibbons S.M."/>
            <person name="Avila-Pacheco J."/>
            <person name="Jiang X."/>
            <person name="Kearney S.M."/>
            <person name="Perrotta A.R."/>
            <person name="Berdy B."/>
            <person name="Zhao S."/>
            <person name="Lieberman T.D."/>
            <person name="Swanson P.K."/>
            <person name="Smith M."/>
            <person name="Roesemann S."/>
            <person name="Alexander J.E."/>
            <person name="Rich S.A."/>
            <person name="Livny J."/>
            <person name="Vlamakis H."/>
            <person name="Clish C."/>
            <person name="Bullock K."/>
            <person name="Deik A."/>
            <person name="Scott J."/>
            <person name="Pierce K.A."/>
            <person name="Xavier R.J."/>
            <person name="Alm E.J."/>
        </authorList>
    </citation>
    <scope>NUCLEOTIDE SEQUENCE [LARGE SCALE GENOMIC DNA]</scope>
    <source>
        <strain evidence="3 4">BIOML-A5</strain>
    </source>
</reference>
<gene>
    <name evidence="3" type="ORF">GAP47_01540</name>
</gene>
<dbReference type="Pfam" id="PF15283">
    <property type="entry name" value="DUF4595"/>
    <property type="match status" value="1"/>
</dbReference>
<dbReference type="InterPro" id="IPR027931">
    <property type="entry name" value="DUF4595"/>
</dbReference>
<feature type="domain" description="DUF4595" evidence="2">
    <location>
        <begin position="63"/>
        <end position="281"/>
    </location>
</feature>
<evidence type="ECO:0000313" key="3">
    <source>
        <dbReference type="EMBL" id="KAB4241330.1"/>
    </source>
</evidence>
<organism evidence="3 4">
    <name type="scientific">Bacteroides uniformis</name>
    <dbReference type="NCBI Taxonomy" id="820"/>
    <lineage>
        <taxon>Bacteria</taxon>
        <taxon>Pseudomonadati</taxon>
        <taxon>Bacteroidota</taxon>
        <taxon>Bacteroidia</taxon>
        <taxon>Bacteroidales</taxon>
        <taxon>Bacteroidaceae</taxon>
        <taxon>Bacteroides</taxon>
    </lineage>
</organism>
<dbReference type="CDD" id="cd12871">
    <property type="entry name" value="Bacuni_01323_like"/>
    <property type="match status" value="1"/>
</dbReference>
<sequence>MKMFKMMAASMLGVALCLGFTACSDDDENENGEGGENTATVVNPSQVFTGGLPKSVSGMAISHNEEGLVTNITTEDGDKAVFEYFLATTKADVAKDRARITVTDEEGDVTELNLQLNSDGYVEFCNSIDHAGTPDADEFTWEMEYDTEGHLVVMKRSESDGEITNITYKDGDVVKTSTRYVASGDLNGDGIIDSNDEWEYSAAIDYTTDNITAPIENKGCLMLFDEILDVDMDEMIYAYYGGMLGKATKHLPLVGHYTYNGEDSVSDMYFTWTLNSDSYPTELVVKDQWDEYICTFTW</sequence>
<dbReference type="EMBL" id="WCTL01000001">
    <property type="protein sequence ID" value="KAB4241330.1"/>
    <property type="molecule type" value="Genomic_DNA"/>
</dbReference>
<dbReference type="PROSITE" id="PS51257">
    <property type="entry name" value="PROKAR_LIPOPROTEIN"/>
    <property type="match status" value="1"/>
</dbReference>
<proteinExistence type="predicted"/>
<name>A0A139K4Y7_BACUN</name>
<dbReference type="Proteomes" id="UP000462376">
    <property type="component" value="Unassembled WGS sequence"/>
</dbReference>
<dbReference type="AlphaFoldDB" id="A0A139K4Y7"/>